<feature type="transmembrane region" description="Helical" evidence="1">
    <location>
        <begin position="29"/>
        <end position="48"/>
    </location>
</feature>
<keyword evidence="1" id="KW-0472">Membrane</keyword>
<feature type="transmembrane region" description="Helical" evidence="1">
    <location>
        <begin position="208"/>
        <end position="225"/>
    </location>
</feature>
<name>A0ABW1QIA5_9ACTN</name>
<evidence type="ECO:0000313" key="3">
    <source>
        <dbReference type="EMBL" id="MFC6148005.1"/>
    </source>
</evidence>
<evidence type="ECO:0000259" key="2">
    <source>
        <dbReference type="Pfam" id="PF06724"/>
    </source>
</evidence>
<organism evidence="3 4">
    <name type="scientific">Mumia xiangluensis</name>
    <dbReference type="NCBI Taxonomy" id="1678900"/>
    <lineage>
        <taxon>Bacteria</taxon>
        <taxon>Bacillati</taxon>
        <taxon>Actinomycetota</taxon>
        <taxon>Actinomycetes</taxon>
        <taxon>Propionibacteriales</taxon>
        <taxon>Nocardioidaceae</taxon>
        <taxon>Mumia</taxon>
    </lineage>
</organism>
<dbReference type="RefSeq" id="WP_228552892.1">
    <property type="nucleotide sequence ID" value="NZ_JBHSQL010000001.1"/>
</dbReference>
<proteinExistence type="predicted"/>
<accession>A0ABW1QIA5</accession>
<dbReference type="EMBL" id="JBHSQL010000001">
    <property type="protein sequence ID" value="MFC6148005.1"/>
    <property type="molecule type" value="Genomic_DNA"/>
</dbReference>
<protein>
    <submittedName>
        <fullName evidence="3">DUF1206 domain-containing protein</fullName>
    </submittedName>
</protein>
<feature type="domain" description="DUF1206" evidence="2">
    <location>
        <begin position="202"/>
        <end position="269"/>
    </location>
</feature>
<dbReference type="Pfam" id="PF06724">
    <property type="entry name" value="DUF1206"/>
    <property type="match status" value="3"/>
</dbReference>
<feature type="domain" description="DUF1206" evidence="2">
    <location>
        <begin position="109"/>
        <end position="176"/>
    </location>
</feature>
<dbReference type="Proteomes" id="UP001596097">
    <property type="component" value="Unassembled WGS sequence"/>
</dbReference>
<feature type="transmembrane region" description="Helical" evidence="1">
    <location>
        <begin position="68"/>
        <end position="89"/>
    </location>
</feature>
<keyword evidence="4" id="KW-1185">Reference proteome</keyword>
<feature type="domain" description="DUF1206" evidence="2">
    <location>
        <begin position="27"/>
        <end position="93"/>
    </location>
</feature>
<keyword evidence="1" id="KW-0812">Transmembrane</keyword>
<evidence type="ECO:0000313" key="4">
    <source>
        <dbReference type="Proteomes" id="UP001596097"/>
    </source>
</evidence>
<feature type="transmembrane region" description="Helical" evidence="1">
    <location>
        <begin position="151"/>
        <end position="169"/>
    </location>
</feature>
<keyword evidence="1" id="KW-1133">Transmembrane helix</keyword>
<feature type="transmembrane region" description="Helical" evidence="1">
    <location>
        <begin position="110"/>
        <end position="131"/>
    </location>
</feature>
<reference evidence="4" key="1">
    <citation type="journal article" date="2019" name="Int. J. Syst. Evol. Microbiol.">
        <title>The Global Catalogue of Microorganisms (GCM) 10K type strain sequencing project: providing services to taxonomists for standard genome sequencing and annotation.</title>
        <authorList>
            <consortium name="The Broad Institute Genomics Platform"/>
            <consortium name="The Broad Institute Genome Sequencing Center for Infectious Disease"/>
            <person name="Wu L."/>
            <person name="Ma J."/>
        </authorList>
    </citation>
    <scope>NUCLEOTIDE SEQUENCE [LARGE SCALE GENOMIC DNA]</scope>
    <source>
        <strain evidence="4">CGMCC 4.7198</strain>
    </source>
</reference>
<feature type="transmembrane region" description="Helical" evidence="1">
    <location>
        <begin position="245"/>
        <end position="268"/>
    </location>
</feature>
<dbReference type="InterPro" id="IPR009597">
    <property type="entry name" value="DUF1206"/>
</dbReference>
<sequence>MTGLTNNTHRAGREVRNSKALETGARIGLAAYGVVHLLIAWIALQVAWSGGGDASQGGALAMMSDNPVGVALLWVTAIGFVALVFWQLSDAVFGFADEDGAKKAFKKAKAAGRAVLYGFLAGLAFKSAMGSGGGSGNGEETLTARIMSAPAGRWLVGIIGVAIVAAGLYQGYRGLSRRFENELDSSATSGTSGTAIVRLGQVGYTAKGIALTIIGILFVIAAIDYDPQKAGGLDDALKTVREQPFGPFLLTLVAVGLAAFGAYCFGWARHVKRR</sequence>
<comment type="caution">
    <text evidence="3">The sequence shown here is derived from an EMBL/GenBank/DDBJ whole genome shotgun (WGS) entry which is preliminary data.</text>
</comment>
<evidence type="ECO:0000256" key="1">
    <source>
        <dbReference type="SAM" id="Phobius"/>
    </source>
</evidence>
<gene>
    <name evidence="3" type="ORF">ACFPYK_01280</name>
</gene>